<evidence type="ECO:0000313" key="4">
    <source>
        <dbReference type="EMBL" id="CAB4211531.1"/>
    </source>
</evidence>
<evidence type="ECO:0000313" key="5">
    <source>
        <dbReference type="EMBL" id="CAB5238644.1"/>
    </source>
</evidence>
<dbReference type="EMBL" id="LR797019">
    <property type="protein sequence ID" value="CAB4182163.1"/>
    <property type="molecule type" value="Genomic_DNA"/>
</dbReference>
<organism evidence="1">
    <name type="scientific">uncultured Caudovirales phage</name>
    <dbReference type="NCBI Taxonomy" id="2100421"/>
    <lineage>
        <taxon>Viruses</taxon>
        <taxon>Duplodnaviria</taxon>
        <taxon>Heunggongvirae</taxon>
        <taxon>Uroviricota</taxon>
        <taxon>Caudoviricetes</taxon>
        <taxon>Peduoviridae</taxon>
        <taxon>Maltschvirus</taxon>
        <taxon>Maltschvirus maltsch</taxon>
    </lineage>
</organism>
<dbReference type="EMBL" id="LR798454">
    <property type="protein sequence ID" value="CAB5238644.1"/>
    <property type="molecule type" value="Genomic_DNA"/>
</dbReference>
<dbReference type="EMBL" id="LR797375">
    <property type="protein sequence ID" value="CAB4211531.1"/>
    <property type="molecule type" value="Genomic_DNA"/>
</dbReference>
<evidence type="ECO:0000313" key="1">
    <source>
        <dbReference type="EMBL" id="CAB4170669.1"/>
    </source>
</evidence>
<protein>
    <submittedName>
        <fullName evidence="1">Tail tube protein</fullName>
    </submittedName>
</protein>
<dbReference type="EMBL" id="LR797272">
    <property type="protein sequence ID" value="CAB4198616.1"/>
    <property type="molecule type" value="Genomic_DNA"/>
</dbReference>
<accession>A0A6J5PFL9</accession>
<proteinExistence type="predicted"/>
<gene>
    <name evidence="2" type="ORF">UFOVP1066_160</name>
    <name evidence="3" type="ORF">UFOVP1315_177</name>
    <name evidence="4" type="ORF">UFOVP1421_138</name>
    <name evidence="5" type="ORF">UFOVP1525_148</name>
    <name evidence="1" type="ORF">UFOVP909_111</name>
</gene>
<name>A0A6J5PFL9_9CAUD</name>
<reference evidence="1" key="1">
    <citation type="submission" date="2020-05" db="EMBL/GenBank/DDBJ databases">
        <authorList>
            <person name="Chiriac C."/>
            <person name="Salcher M."/>
            <person name="Ghai R."/>
            <person name="Kavagutti S V."/>
        </authorList>
    </citation>
    <scope>NUCLEOTIDE SEQUENCE</scope>
</reference>
<dbReference type="Pfam" id="PF23849">
    <property type="entry name" value="Phage_TTP_2"/>
    <property type="match status" value="1"/>
</dbReference>
<sequence>MPLNLPFLTKDTARKDAKQNKINQFISEVKTGALARSNRFGVEFSPPNGINPGNLRKILLFCDTVQLPGINYSTVQNRTFGEFREVPYEKLYEPINLTFYVDNDMQVKKLFDDWMSLISDPNARTYSYYNTYVATKFVIEVQDINDKTRYQVELFEAYPKNVNAISLDNASKDVMKLTVNMQYKYWTATPVTQLADDQKIPTSFIDKLTRNFTGFQETLNRTLGSTAGNFVTGSVLSYGVTRLPGLLKF</sequence>
<dbReference type="InterPro" id="IPR057120">
    <property type="entry name" value="Phage_TTP_2"/>
</dbReference>
<evidence type="ECO:0000313" key="2">
    <source>
        <dbReference type="EMBL" id="CAB4182163.1"/>
    </source>
</evidence>
<dbReference type="EMBL" id="LR796861">
    <property type="protein sequence ID" value="CAB4170669.1"/>
    <property type="molecule type" value="Genomic_DNA"/>
</dbReference>
<evidence type="ECO:0000313" key="3">
    <source>
        <dbReference type="EMBL" id="CAB4198616.1"/>
    </source>
</evidence>